<dbReference type="UniPathway" id="UPA00219"/>
<feature type="transmembrane region" description="Helical" evidence="8">
    <location>
        <begin position="272"/>
        <end position="291"/>
    </location>
</feature>
<evidence type="ECO:0000256" key="8">
    <source>
        <dbReference type="HAMAP-Rule" id="MF_02078"/>
    </source>
</evidence>
<feature type="transmembrane region" description="Helical" evidence="8">
    <location>
        <begin position="312"/>
        <end position="332"/>
    </location>
</feature>
<evidence type="ECO:0000256" key="7">
    <source>
        <dbReference type="ARBA" id="ARBA00023136"/>
    </source>
</evidence>
<evidence type="ECO:0000313" key="11">
    <source>
        <dbReference type="Proteomes" id="UP000184032"/>
    </source>
</evidence>
<keyword evidence="7 8" id="KW-0472">Membrane</keyword>
<proteinExistence type="inferred from homology"/>
<comment type="pathway">
    <text evidence="8">Cell wall biogenesis; peptidoglycan biosynthesis.</text>
</comment>
<dbReference type="CDD" id="cd13123">
    <property type="entry name" value="MATE_MurJ_like"/>
    <property type="match status" value="1"/>
</dbReference>
<dbReference type="InterPro" id="IPR051050">
    <property type="entry name" value="Lipid_II_flippase_MurJ/MviN"/>
</dbReference>
<comment type="function">
    <text evidence="8 9">Involved in peptidoglycan biosynthesis. Transports lipid-linked peptidoglycan precursors from the inner to the outer leaflet of the cytoplasmic membrane.</text>
</comment>
<dbReference type="GO" id="GO:0071555">
    <property type="term" value="P:cell wall organization"/>
    <property type="evidence" value="ECO:0007669"/>
    <property type="project" value="UniProtKB-UniRule"/>
</dbReference>
<keyword evidence="11" id="KW-1185">Reference proteome</keyword>
<evidence type="ECO:0000313" key="10">
    <source>
        <dbReference type="EMBL" id="SHH53343.1"/>
    </source>
</evidence>
<dbReference type="PANTHER" id="PTHR47019:SF1">
    <property type="entry name" value="LIPID II FLIPPASE MURJ"/>
    <property type="match status" value="1"/>
</dbReference>
<dbReference type="GO" id="GO:0005886">
    <property type="term" value="C:plasma membrane"/>
    <property type="evidence" value="ECO:0007669"/>
    <property type="project" value="UniProtKB-SubCell"/>
</dbReference>
<feature type="transmembrane region" description="Helical" evidence="8">
    <location>
        <begin position="184"/>
        <end position="208"/>
    </location>
</feature>
<reference evidence="10 11" key="1">
    <citation type="submission" date="2016-11" db="EMBL/GenBank/DDBJ databases">
        <authorList>
            <person name="Jaros S."/>
            <person name="Januszkiewicz K."/>
            <person name="Wedrychowicz H."/>
        </authorList>
    </citation>
    <scope>NUCLEOTIDE SEQUENCE [LARGE SCALE GENOMIC DNA]</scope>
    <source>
        <strain evidence="10 11">DSM 21120</strain>
    </source>
</reference>
<keyword evidence="3 8" id="KW-0812">Transmembrane</keyword>
<evidence type="ECO:0000256" key="1">
    <source>
        <dbReference type="ARBA" id="ARBA00004651"/>
    </source>
</evidence>
<dbReference type="PRINTS" id="PR01806">
    <property type="entry name" value="VIRFACTRMVIN"/>
</dbReference>
<dbReference type="RefSeq" id="WP_073185131.1">
    <property type="nucleotide sequence ID" value="NZ_FQXI01000012.1"/>
</dbReference>
<feature type="transmembrane region" description="Helical" evidence="8">
    <location>
        <begin position="158"/>
        <end position="178"/>
    </location>
</feature>
<feature type="transmembrane region" description="Helical" evidence="8">
    <location>
        <begin position="440"/>
        <end position="464"/>
    </location>
</feature>
<keyword evidence="4 8" id="KW-0133">Cell shape</keyword>
<dbReference type="InterPro" id="IPR004268">
    <property type="entry name" value="MurJ"/>
</dbReference>
<dbReference type="Proteomes" id="UP000184032">
    <property type="component" value="Unassembled WGS sequence"/>
</dbReference>
<feature type="transmembrane region" description="Helical" evidence="8">
    <location>
        <begin position="408"/>
        <end position="428"/>
    </location>
</feature>
<keyword evidence="8 9" id="KW-0813">Transport</keyword>
<dbReference type="AlphaFoldDB" id="A0A1M5TSG7"/>
<dbReference type="GO" id="GO:0015648">
    <property type="term" value="F:lipid-linked peptidoglycan transporter activity"/>
    <property type="evidence" value="ECO:0007669"/>
    <property type="project" value="UniProtKB-UniRule"/>
</dbReference>
<accession>A0A1M5TSG7</accession>
<dbReference type="PANTHER" id="PTHR47019">
    <property type="entry name" value="LIPID II FLIPPASE MURJ"/>
    <property type="match status" value="1"/>
</dbReference>
<dbReference type="GO" id="GO:0034204">
    <property type="term" value="P:lipid translocation"/>
    <property type="evidence" value="ECO:0007669"/>
    <property type="project" value="TreeGrafter"/>
</dbReference>
<dbReference type="PIRSF" id="PIRSF002869">
    <property type="entry name" value="MviN"/>
    <property type="match status" value="1"/>
</dbReference>
<evidence type="ECO:0000256" key="9">
    <source>
        <dbReference type="PIRNR" id="PIRNR002869"/>
    </source>
</evidence>
<feature type="transmembrane region" description="Helical" evidence="8">
    <location>
        <begin position="90"/>
        <end position="112"/>
    </location>
</feature>
<dbReference type="EMBL" id="FQXI01000012">
    <property type="protein sequence ID" value="SHH53343.1"/>
    <property type="molecule type" value="Genomic_DNA"/>
</dbReference>
<keyword evidence="5 8" id="KW-0573">Peptidoglycan synthesis</keyword>
<evidence type="ECO:0000256" key="5">
    <source>
        <dbReference type="ARBA" id="ARBA00022984"/>
    </source>
</evidence>
<comment type="subcellular location">
    <subcellularLocation>
        <location evidence="1 8">Cell membrane</location>
        <topology evidence="1 8">Multi-pass membrane protein</topology>
    </subcellularLocation>
</comment>
<feature type="transmembrane region" description="Helical" evidence="8">
    <location>
        <begin position="352"/>
        <end position="369"/>
    </location>
</feature>
<evidence type="ECO:0000256" key="2">
    <source>
        <dbReference type="ARBA" id="ARBA00022475"/>
    </source>
</evidence>
<protein>
    <recommendedName>
        <fullName evidence="8">Probable lipid II flippase MurJ</fullName>
    </recommendedName>
</protein>
<feature type="transmembrane region" description="Helical" evidence="8">
    <location>
        <begin position="381"/>
        <end position="402"/>
    </location>
</feature>
<sequence length="527" mass="57671">MESTKKIAKSTLIIVLFSLVGKVLGFTREILMANKFGATLEMDAFNISQNTIAMISTLITAAIATTFIPTIQKVERELGKNKKLYFTNNMLFIVSAVSLIIIILGIVFAPAITFVLTLDVNYKGYELMTKLMRIGMVTILFSTIAGVFTGYLHNEGKFGAVGAMAIPLNLTFILYLGYLSPHAGIVGLTIASVVGVLLQLLILIPSAAKSGYRLKFIFDVKDRYVKEALLLAVPVLVSSAVSDVNSTINNILALKINEGAVSILGYANKINMMVMGVFITAITAIIFPVMSRYFGSKNMVQGKSVMSASIKAVLFITVPATVGMLIFARPIVEIAFLHGKFTTQNVIDTASTLRFYSFALISLSFSSVLNRVFYSLSDTKTPFIVGVVNVLLNIGINLIVAQKFGTRGMAASVSISTAIAVFLDFVFLRRKIGRLGMKSYIKAFIKVAIASVVMGLFCLVYFQIESTFIPTLVSGMHLKIIKLAVLFIVIIVAVIIYSVCLYFLGVREVRDIVKIISRKLKRDNYIK</sequence>
<comment type="similarity">
    <text evidence="8 9">Belongs to the MurJ/MviN family.</text>
</comment>
<dbReference type="HAMAP" id="MF_02078">
    <property type="entry name" value="MurJ_MviN"/>
    <property type="match status" value="1"/>
</dbReference>
<organism evidence="10 11">
    <name type="scientific">Anaerosphaera aminiphila DSM 21120</name>
    <dbReference type="NCBI Taxonomy" id="1120995"/>
    <lineage>
        <taxon>Bacteria</taxon>
        <taxon>Bacillati</taxon>
        <taxon>Bacillota</taxon>
        <taxon>Tissierellia</taxon>
        <taxon>Tissierellales</taxon>
        <taxon>Peptoniphilaceae</taxon>
        <taxon>Anaerosphaera</taxon>
    </lineage>
</organism>
<feature type="transmembrane region" description="Helical" evidence="8">
    <location>
        <begin position="49"/>
        <end position="69"/>
    </location>
</feature>
<keyword evidence="2 8" id="KW-1003">Cell membrane</keyword>
<feature type="transmembrane region" description="Helical" evidence="8">
    <location>
        <begin position="132"/>
        <end position="151"/>
    </location>
</feature>
<dbReference type="GO" id="GO:0009252">
    <property type="term" value="P:peptidoglycan biosynthetic process"/>
    <property type="evidence" value="ECO:0007669"/>
    <property type="project" value="UniProtKB-UniRule"/>
</dbReference>
<feature type="transmembrane region" description="Helical" evidence="8">
    <location>
        <begin position="484"/>
        <end position="504"/>
    </location>
</feature>
<evidence type="ECO:0000256" key="3">
    <source>
        <dbReference type="ARBA" id="ARBA00022692"/>
    </source>
</evidence>
<dbReference type="Pfam" id="PF03023">
    <property type="entry name" value="MurJ"/>
    <property type="match status" value="1"/>
</dbReference>
<dbReference type="NCBIfam" id="TIGR01695">
    <property type="entry name" value="murJ_mviN"/>
    <property type="match status" value="1"/>
</dbReference>
<dbReference type="STRING" id="1120995.SAMN02745245_01540"/>
<dbReference type="OrthoDB" id="9804143at2"/>
<gene>
    <name evidence="8" type="primary">murJ</name>
    <name evidence="10" type="ORF">SAMN02745245_01540</name>
</gene>
<evidence type="ECO:0000256" key="4">
    <source>
        <dbReference type="ARBA" id="ARBA00022960"/>
    </source>
</evidence>
<keyword evidence="6 8" id="KW-1133">Transmembrane helix</keyword>
<name>A0A1M5TSG7_9FIRM</name>
<feature type="transmembrane region" description="Helical" evidence="8">
    <location>
        <begin position="229"/>
        <end position="252"/>
    </location>
</feature>
<keyword evidence="8 9" id="KW-0961">Cell wall biogenesis/degradation</keyword>
<dbReference type="GO" id="GO:0008360">
    <property type="term" value="P:regulation of cell shape"/>
    <property type="evidence" value="ECO:0007669"/>
    <property type="project" value="UniProtKB-UniRule"/>
</dbReference>
<evidence type="ECO:0000256" key="6">
    <source>
        <dbReference type="ARBA" id="ARBA00022989"/>
    </source>
</evidence>